<evidence type="ECO:0000313" key="3">
    <source>
        <dbReference type="Proteomes" id="UP000324632"/>
    </source>
</evidence>
<sequence length="83" mass="9441">MAKFLTELLGCTLPEKGASPMIECRSQPHIGLRHVTKQRLALKAFVPGLIQSRVDRAPYRIILVVTVWMGNHPILILLYIEYD</sequence>
<feature type="transmembrane region" description="Helical" evidence="1">
    <location>
        <begin position="61"/>
        <end position="80"/>
    </location>
</feature>
<keyword evidence="1" id="KW-0812">Transmembrane</keyword>
<dbReference type="AlphaFoldDB" id="A0A5A9P6C5"/>
<evidence type="ECO:0000256" key="1">
    <source>
        <dbReference type="SAM" id="Phobius"/>
    </source>
</evidence>
<gene>
    <name evidence="2" type="ORF">E1301_Tti012244</name>
</gene>
<comment type="caution">
    <text evidence="2">The sequence shown here is derived from an EMBL/GenBank/DDBJ whole genome shotgun (WGS) entry which is preliminary data.</text>
</comment>
<organism evidence="2 3">
    <name type="scientific">Triplophysa tibetana</name>
    <dbReference type="NCBI Taxonomy" id="1572043"/>
    <lineage>
        <taxon>Eukaryota</taxon>
        <taxon>Metazoa</taxon>
        <taxon>Chordata</taxon>
        <taxon>Craniata</taxon>
        <taxon>Vertebrata</taxon>
        <taxon>Euteleostomi</taxon>
        <taxon>Actinopterygii</taxon>
        <taxon>Neopterygii</taxon>
        <taxon>Teleostei</taxon>
        <taxon>Ostariophysi</taxon>
        <taxon>Cypriniformes</taxon>
        <taxon>Nemacheilidae</taxon>
        <taxon>Triplophysa</taxon>
    </lineage>
</organism>
<dbReference type="Proteomes" id="UP000324632">
    <property type="component" value="Chromosome 9"/>
</dbReference>
<accession>A0A5A9P6C5</accession>
<protein>
    <submittedName>
        <fullName evidence="2">Ras-GEF domain-containing family member 1B-A</fullName>
    </submittedName>
</protein>
<name>A0A5A9P6C5_9TELE</name>
<keyword evidence="3" id="KW-1185">Reference proteome</keyword>
<evidence type="ECO:0000313" key="2">
    <source>
        <dbReference type="EMBL" id="KAA0717302.1"/>
    </source>
</evidence>
<keyword evidence="1" id="KW-1133">Transmembrane helix</keyword>
<proteinExistence type="predicted"/>
<reference evidence="2 3" key="1">
    <citation type="journal article" date="2019" name="Mol. Ecol. Resour.">
        <title>Chromosome-level genome assembly of Triplophysa tibetana, a fish adapted to the harsh high-altitude environment of the Tibetan Plateau.</title>
        <authorList>
            <person name="Yang X."/>
            <person name="Liu H."/>
            <person name="Ma Z."/>
            <person name="Zou Y."/>
            <person name="Zou M."/>
            <person name="Mao Y."/>
            <person name="Li X."/>
            <person name="Wang H."/>
            <person name="Chen T."/>
            <person name="Wang W."/>
            <person name="Yang R."/>
        </authorList>
    </citation>
    <scope>NUCLEOTIDE SEQUENCE [LARGE SCALE GENOMIC DNA]</scope>
    <source>
        <strain evidence="2">TTIB1903HZAU</strain>
        <tissue evidence="2">Muscle</tissue>
    </source>
</reference>
<dbReference type="EMBL" id="SOYY01000009">
    <property type="protein sequence ID" value="KAA0717302.1"/>
    <property type="molecule type" value="Genomic_DNA"/>
</dbReference>
<keyword evidence="1" id="KW-0472">Membrane</keyword>